<dbReference type="GO" id="GO:0031470">
    <property type="term" value="C:carboxysome"/>
    <property type="evidence" value="ECO:0007669"/>
    <property type="project" value="UniProtKB-SubCell"/>
</dbReference>
<dbReference type="EMBL" id="DXGA01000139">
    <property type="protein sequence ID" value="HIW94197.1"/>
    <property type="molecule type" value="Genomic_DNA"/>
</dbReference>
<dbReference type="AlphaFoldDB" id="A0A9D1UNF2"/>
<dbReference type="Pfam" id="PF03319">
    <property type="entry name" value="EutN_CcmL"/>
    <property type="match status" value="1"/>
</dbReference>
<keyword evidence="3" id="KW-1283">Bacterial microcompartment</keyword>
<sequence length="87" mass="9151">MYLGRVIGTVVSTSKNEDLIGMKLLIVERLDEHLQRSGETEIAVDSVGAGNGEIVIVCGGSAARYVFGGNVPVDKSIVGIVDTVETM</sequence>
<dbReference type="SUPFAM" id="SSF159133">
    <property type="entry name" value="EutN/CcmL-like"/>
    <property type="match status" value="1"/>
</dbReference>
<dbReference type="InterPro" id="IPR036677">
    <property type="entry name" value="EutN_CcmL_sf"/>
</dbReference>
<gene>
    <name evidence="4" type="ORF">H9868_06600</name>
</gene>
<protein>
    <submittedName>
        <fullName evidence="4">EutN/CcmL family microcompartment protein</fullName>
    </submittedName>
</protein>
<reference evidence="4" key="1">
    <citation type="journal article" date="2021" name="PeerJ">
        <title>Extensive microbial diversity within the chicken gut microbiome revealed by metagenomics and culture.</title>
        <authorList>
            <person name="Gilroy R."/>
            <person name="Ravi A."/>
            <person name="Getino M."/>
            <person name="Pursley I."/>
            <person name="Horton D.L."/>
            <person name="Alikhan N.F."/>
            <person name="Baker D."/>
            <person name="Gharbi K."/>
            <person name="Hall N."/>
            <person name="Watson M."/>
            <person name="Adriaenssens E.M."/>
            <person name="Foster-Nyarko E."/>
            <person name="Jarju S."/>
            <person name="Secka A."/>
            <person name="Antonio M."/>
            <person name="Oren A."/>
            <person name="Chaudhuri R.R."/>
            <person name="La Ragione R."/>
            <person name="Hildebrand F."/>
            <person name="Pallen M.J."/>
        </authorList>
    </citation>
    <scope>NUCLEOTIDE SEQUENCE</scope>
    <source>
        <strain evidence="4">ChiGjej6B6-1540</strain>
    </source>
</reference>
<comment type="caution">
    <text evidence="4">The sequence shown here is derived from an EMBL/GenBank/DDBJ whole genome shotgun (WGS) entry which is preliminary data.</text>
</comment>
<dbReference type="CDD" id="cd01614">
    <property type="entry name" value="EutN_CcmL"/>
    <property type="match status" value="1"/>
</dbReference>
<dbReference type="PANTHER" id="PTHR36539:SF1">
    <property type="entry name" value="BACTERIAL MICROCOMPARTMENT SHELL VERTEX PROTEIN EUTN"/>
    <property type="match status" value="1"/>
</dbReference>
<dbReference type="PROSITE" id="PS51932">
    <property type="entry name" value="BMV"/>
    <property type="match status" value="1"/>
</dbReference>
<dbReference type="Proteomes" id="UP000824192">
    <property type="component" value="Unassembled WGS sequence"/>
</dbReference>
<keyword evidence="2" id="KW-1282">Carboxysome</keyword>
<dbReference type="PANTHER" id="PTHR36539">
    <property type="entry name" value="ETHANOLAMINE UTILIZATION PROTEIN EUTN"/>
    <property type="match status" value="1"/>
</dbReference>
<name>A0A9D1UNF2_9FIRM</name>
<proteinExistence type="predicted"/>
<accession>A0A9D1UNF2</accession>
<comment type="subcellular location">
    <subcellularLocation>
        <location evidence="1">Carboxysome</location>
    </subcellularLocation>
</comment>
<dbReference type="InterPro" id="IPR004992">
    <property type="entry name" value="EutN_CcmL"/>
</dbReference>
<evidence type="ECO:0000256" key="1">
    <source>
        <dbReference type="ARBA" id="ARBA00023587"/>
    </source>
</evidence>
<evidence type="ECO:0000313" key="4">
    <source>
        <dbReference type="EMBL" id="HIW94197.1"/>
    </source>
</evidence>
<evidence type="ECO:0000313" key="5">
    <source>
        <dbReference type="Proteomes" id="UP000824192"/>
    </source>
</evidence>
<dbReference type="Gene3D" id="2.40.50.220">
    <property type="entry name" value="EutN/Ccml"/>
    <property type="match status" value="1"/>
</dbReference>
<organism evidence="4 5">
    <name type="scientific">Candidatus Flavonifractor merdipullorum</name>
    <dbReference type="NCBI Taxonomy" id="2838590"/>
    <lineage>
        <taxon>Bacteria</taxon>
        <taxon>Bacillati</taxon>
        <taxon>Bacillota</taxon>
        <taxon>Clostridia</taxon>
        <taxon>Eubacteriales</taxon>
        <taxon>Oscillospiraceae</taxon>
        <taxon>Flavonifractor</taxon>
    </lineage>
</organism>
<evidence type="ECO:0000256" key="2">
    <source>
        <dbReference type="ARBA" id="ARBA00023669"/>
    </source>
</evidence>
<reference evidence="4" key="2">
    <citation type="submission" date="2021-04" db="EMBL/GenBank/DDBJ databases">
        <authorList>
            <person name="Gilroy R."/>
        </authorList>
    </citation>
    <scope>NUCLEOTIDE SEQUENCE</scope>
    <source>
        <strain evidence="4">ChiGjej6B6-1540</strain>
    </source>
</reference>
<evidence type="ECO:0000256" key="3">
    <source>
        <dbReference type="ARBA" id="ARBA00024446"/>
    </source>
</evidence>